<gene>
    <name evidence="5" type="ORF">SAMN06296036_12073</name>
</gene>
<dbReference type="RefSeq" id="WP_132322871.1">
    <property type="nucleotide sequence ID" value="NZ_FWZT01000020.1"/>
</dbReference>
<dbReference type="PANTHER" id="PTHR43875:SF14">
    <property type="entry name" value="ABC TRANSPORTER ATP-BINDING PROTEIN"/>
    <property type="match status" value="1"/>
</dbReference>
<proteinExistence type="predicted"/>
<dbReference type="InterPro" id="IPR003439">
    <property type="entry name" value="ABC_transporter-like_ATP-bd"/>
</dbReference>
<dbReference type="Gene3D" id="2.40.50.100">
    <property type="match status" value="1"/>
</dbReference>
<feature type="domain" description="ABC transporter" evidence="4">
    <location>
        <begin position="4"/>
        <end position="237"/>
    </location>
</feature>
<keyword evidence="3 5" id="KW-0067">ATP-binding</keyword>
<dbReference type="EMBL" id="FWZT01000020">
    <property type="protein sequence ID" value="SMF59995.1"/>
    <property type="molecule type" value="Genomic_DNA"/>
</dbReference>
<dbReference type="SUPFAM" id="SSF50331">
    <property type="entry name" value="MOP-like"/>
    <property type="match status" value="1"/>
</dbReference>
<dbReference type="PROSITE" id="PS50893">
    <property type="entry name" value="ABC_TRANSPORTER_2"/>
    <property type="match status" value="1"/>
</dbReference>
<dbReference type="SMART" id="SM00382">
    <property type="entry name" value="AAA"/>
    <property type="match status" value="1"/>
</dbReference>
<keyword evidence="6" id="KW-1185">Reference proteome</keyword>
<keyword evidence="1" id="KW-0813">Transport</keyword>
<dbReference type="OrthoDB" id="9809450at2"/>
<dbReference type="AlphaFoldDB" id="A0A1Y6CEW3"/>
<evidence type="ECO:0000313" key="6">
    <source>
        <dbReference type="Proteomes" id="UP000192907"/>
    </source>
</evidence>
<evidence type="ECO:0000259" key="4">
    <source>
        <dbReference type="PROSITE" id="PS50893"/>
    </source>
</evidence>
<dbReference type="Proteomes" id="UP000192907">
    <property type="component" value="Unassembled WGS sequence"/>
</dbReference>
<dbReference type="Pfam" id="PF17912">
    <property type="entry name" value="OB_MalK"/>
    <property type="match status" value="1"/>
</dbReference>
<evidence type="ECO:0000313" key="5">
    <source>
        <dbReference type="EMBL" id="SMF59995.1"/>
    </source>
</evidence>
<dbReference type="GO" id="GO:0055052">
    <property type="term" value="C:ATP-binding cassette (ABC) transporter complex, substrate-binding subunit-containing"/>
    <property type="evidence" value="ECO:0007669"/>
    <property type="project" value="TreeGrafter"/>
</dbReference>
<dbReference type="InterPro" id="IPR012340">
    <property type="entry name" value="NA-bd_OB-fold"/>
</dbReference>
<evidence type="ECO:0000256" key="1">
    <source>
        <dbReference type="ARBA" id="ARBA00022448"/>
    </source>
</evidence>
<reference evidence="6" key="1">
    <citation type="submission" date="2017-04" db="EMBL/GenBank/DDBJ databases">
        <authorList>
            <person name="Varghese N."/>
            <person name="Submissions S."/>
        </authorList>
    </citation>
    <scope>NUCLEOTIDE SEQUENCE [LARGE SCALE GENOMIC DNA]</scope>
    <source>
        <strain evidence="6">RKEM611</strain>
    </source>
</reference>
<dbReference type="InterPro" id="IPR040582">
    <property type="entry name" value="OB_MalK-like"/>
</dbReference>
<dbReference type="SUPFAM" id="SSF52540">
    <property type="entry name" value="P-loop containing nucleoside triphosphate hydrolases"/>
    <property type="match status" value="1"/>
</dbReference>
<dbReference type="GO" id="GO:0005524">
    <property type="term" value="F:ATP binding"/>
    <property type="evidence" value="ECO:0007669"/>
    <property type="project" value="UniProtKB-KW"/>
</dbReference>
<dbReference type="InterPro" id="IPR003593">
    <property type="entry name" value="AAA+_ATPase"/>
</dbReference>
<dbReference type="InterPro" id="IPR008995">
    <property type="entry name" value="Mo/tungstate-bd_C_term_dom"/>
</dbReference>
<dbReference type="InterPro" id="IPR027417">
    <property type="entry name" value="P-loop_NTPase"/>
</dbReference>
<keyword evidence="2" id="KW-0547">Nucleotide-binding</keyword>
<protein>
    <submittedName>
        <fullName evidence="5">Carbohydrate ABC transporter ATP-binding protein, CUT1 family</fullName>
    </submittedName>
</protein>
<evidence type="ECO:0000256" key="3">
    <source>
        <dbReference type="ARBA" id="ARBA00022840"/>
    </source>
</evidence>
<name>A0A1Y6CEW3_9BACT</name>
<dbReference type="Pfam" id="PF00005">
    <property type="entry name" value="ABC_tran"/>
    <property type="match status" value="1"/>
</dbReference>
<dbReference type="GO" id="GO:0016887">
    <property type="term" value="F:ATP hydrolysis activity"/>
    <property type="evidence" value="ECO:0007669"/>
    <property type="project" value="InterPro"/>
</dbReference>
<dbReference type="Gene3D" id="3.40.50.300">
    <property type="entry name" value="P-loop containing nucleotide triphosphate hydrolases"/>
    <property type="match status" value="1"/>
</dbReference>
<dbReference type="InterPro" id="IPR047641">
    <property type="entry name" value="ABC_transpr_MalK/UgpC-like"/>
</dbReference>
<accession>A0A1Y6CEW3</accession>
<dbReference type="Gene3D" id="2.40.50.140">
    <property type="entry name" value="Nucleic acid-binding proteins"/>
    <property type="match status" value="1"/>
</dbReference>
<sequence length="360" mass="40226">MVDIRVEGIGHSYSNDSDWALRPFHFTFKSGVKYALLGPSGCGKTTLLNILSGLLSPSTGKIFIGDADVTHKNCRHRNIAQVFQFPVVYESMTVKQNLIFPIRRTFRKLARDRQRVDEVIKVLELEPFLNLQSKSLSGFQKQLVSLGRALVRSDVNGILLDEPLTMVDPQRKQDVRRKIVASQEKFPQTMILVTHDQKEAMSFADEVIVLNQGVVLQSGSPHEIYNSPQDPFVAQFVGSPGMNILNGDIEQGNKVLLSDSKDIWSLSNSKAGSDCYLGIRPHHIKLGHHPDGFTIRNRVDDVELGSHGKAIRIASHGIQLLVPYDEPINQGDSIDVTLPFEKITIFSKKVQYSNLSALWS</sequence>
<organism evidence="5 6">
    <name type="scientific">Pseudobacteriovorax antillogorgiicola</name>
    <dbReference type="NCBI Taxonomy" id="1513793"/>
    <lineage>
        <taxon>Bacteria</taxon>
        <taxon>Pseudomonadati</taxon>
        <taxon>Bdellovibrionota</taxon>
        <taxon>Oligoflexia</taxon>
        <taxon>Oligoflexales</taxon>
        <taxon>Pseudobacteriovoracaceae</taxon>
        <taxon>Pseudobacteriovorax</taxon>
    </lineage>
</organism>
<evidence type="ECO:0000256" key="2">
    <source>
        <dbReference type="ARBA" id="ARBA00022741"/>
    </source>
</evidence>
<dbReference type="PANTHER" id="PTHR43875">
    <property type="entry name" value="MALTODEXTRIN IMPORT ATP-BINDING PROTEIN MSMX"/>
    <property type="match status" value="1"/>
</dbReference>
<dbReference type="STRING" id="1513793.SAMN06296036_12073"/>